<dbReference type="Pfam" id="PF03385">
    <property type="entry name" value="STELLO"/>
    <property type="match status" value="1"/>
</dbReference>
<comment type="caution">
    <text evidence="1">The sequence shown here is derived from an EMBL/GenBank/DDBJ whole genome shotgun (WGS) entry which is preliminary data.</text>
</comment>
<name>A0A6S7GIB5_PARCT</name>
<evidence type="ECO:0000313" key="1">
    <source>
        <dbReference type="EMBL" id="CAB3991073.1"/>
    </source>
</evidence>
<dbReference type="PANTHER" id="PTHR31362:SF0">
    <property type="entry name" value="EXOSTOSIN DOMAIN-CONTAINING PROTEIN-RELATED"/>
    <property type="match status" value="1"/>
</dbReference>
<keyword evidence="2" id="KW-1185">Reference proteome</keyword>
<organism evidence="1 2">
    <name type="scientific">Paramuricea clavata</name>
    <name type="common">Red gorgonian</name>
    <name type="synonym">Violescent sea-whip</name>
    <dbReference type="NCBI Taxonomy" id="317549"/>
    <lineage>
        <taxon>Eukaryota</taxon>
        <taxon>Metazoa</taxon>
        <taxon>Cnidaria</taxon>
        <taxon>Anthozoa</taxon>
        <taxon>Octocorallia</taxon>
        <taxon>Malacalcyonacea</taxon>
        <taxon>Plexauridae</taxon>
        <taxon>Paramuricea</taxon>
    </lineage>
</organism>
<sequence>MHNVDDKATITMLSSNKTKLSILVTFFLAFLFVVSYKYNYYILTEQQSVCIDSQTNDVVAQTLKESIKWSEIKRRRRLENTTIHERWIVVTSVSMPTEQVKGLSTIKGWKLVVVVADLKTPDNWKYPNVVFLSVEKQEQLGYRTTEFLPYKSYSRKTIGYLYAIEHGAKIIYETDDDNYPYNGNIGFRPEGTGTFLVYSSNHAVINPYEHFGQSSIWPRGYPLENIGDPAQHTFVNCGEVRPLIQQGVVNGDPDVDAVFRLTRKDAGVKLDVEFDSNAPPVLLPPGSYAPFNSQNTLFLYDAFWGLMMPPGPAMRVTDIWRAYYDIRLLQEIDGYLAFFGPNAYQERNSHSYLDYFIDEKALYYDARRFIDFLRNWKPTKSDFFNRIMELTVACVEEKFLKPIDAIVMKAWLSDLVSMGYKIPQMSTPKVPCKKVLEPATVLKFEEKPSSYNHLGKTLKNIF</sequence>
<dbReference type="Proteomes" id="UP001152795">
    <property type="component" value="Unassembled WGS sequence"/>
</dbReference>
<reference evidence="1" key="1">
    <citation type="submission" date="2020-04" db="EMBL/GenBank/DDBJ databases">
        <authorList>
            <person name="Alioto T."/>
            <person name="Alioto T."/>
            <person name="Gomez Garrido J."/>
        </authorList>
    </citation>
    <scope>NUCLEOTIDE SEQUENCE</scope>
    <source>
        <strain evidence="1">A484AB</strain>
    </source>
</reference>
<dbReference type="EMBL" id="CACRXK020001785">
    <property type="protein sequence ID" value="CAB3991073.1"/>
    <property type="molecule type" value="Genomic_DNA"/>
</dbReference>
<dbReference type="AlphaFoldDB" id="A0A6S7GIB5"/>
<protein>
    <submittedName>
        <fullName evidence="1">Probable glycosyltransferase STELLO1</fullName>
    </submittedName>
</protein>
<proteinExistence type="predicted"/>
<evidence type="ECO:0000313" key="2">
    <source>
        <dbReference type="Proteomes" id="UP001152795"/>
    </source>
</evidence>
<dbReference type="InterPro" id="IPR005049">
    <property type="entry name" value="STL-like"/>
</dbReference>
<dbReference type="OrthoDB" id="408493at2759"/>
<dbReference type="PANTHER" id="PTHR31362">
    <property type="entry name" value="GLYCOSYLTRANSFERASE STELLO1-RELATED"/>
    <property type="match status" value="1"/>
</dbReference>
<accession>A0A6S7GIB5</accession>
<gene>
    <name evidence="1" type="ORF">PACLA_8A058332</name>
</gene>